<dbReference type="STRING" id="453.Lfee_2365"/>
<accession>A0A0W0TKC2</accession>
<organism evidence="2 4">
    <name type="scientific">Legionella feeleii</name>
    <dbReference type="NCBI Taxonomy" id="453"/>
    <lineage>
        <taxon>Bacteria</taxon>
        <taxon>Pseudomonadati</taxon>
        <taxon>Pseudomonadota</taxon>
        <taxon>Gammaproteobacteria</taxon>
        <taxon>Legionellales</taxon>
        <taxon>Legionellaceae</taxon>
        <taxon>Legionella</taxon>
    </lineage>
</organism>
<keyword evidence="4" id="KW-1185">Reference proteome</keyword>
<dbReference type="InterPro" id="IPR051058">
    <property type="entry name" value="GDSL_Est/Lipase"/>
</dbReference>
<dbReference type="EMBL" id="UASS01000007">
    <property type="protein sequence ID" value="SPX60235.1"/>
    <property type="molecule type" value="Genomic_DNA"/>
</dbReference>
<protein>
    <submittedName>
        <fullName evidence="2 3">Thermolabile hemolysin</fullName>
        <ecNumber evidence="3">2.3.1.43</ecNumber>
    </submittedName>
</protein>
<gene>
    <name evidence="2" type="ORF">Lfee_2365</name>
    <name evidence="3" type="ORF">NCTC12022_00951</name>
</gene>
<dbReference type="EMBL" id="LNYB01000082">
    <property type="protein sequence ID" value="KTC96003.1"/>
    <property type="molecule type" value="Genomic_DNA"/>
</dbReference>
<keyword evidence="3" id="KW-0012">Acyltransferase</keyword>
<name>A0A0W0TKC2_9GAMM</name>
<evidence type="ECO:0000313" key="4">
    <source>
        <dbReference type="Proteomes" id="UP000054698"/>
    </source>
</evidence>
<reference evidence="3 5" key="2">
    <citation type="submission" date="2018-06" db="EMBL/GenBank/DDBJ databases">
        <authorList>
            <consortium name="Pathogen Informatics"/>
            <person name="Doyle S."/>
        </authorList>
    </citation>
    <scope>NUCLEOTIDE SEQUENCE [LARGE SCALE GENOMIC DNA]</scope>
    <source>
        <strain evidence="3 5">NCTC12022</strain>
    </source>
</reference>
<reference evidence="2 4" key="1">
    <citation type="submission" date="2015-11" db="EMBL/GenBank/DDBJ databases">
        <title>Genomic analysis of 38 Legionella species identifies large and diverse effector repertoires.</title>
        <authorList>
            <person name="Burstein D."/>
            <person name="Amaro F."/>
            <person name="Zusman T."/>
            <person name="Lifshitz Z."/>
            <person name="Cohen O."/>
            <person name="Gilbert J.A."/>
            <person name="Pupko T."/>
            <person name="Shuman H.A."/>
            <person name="Segal G."/>
        </authorList>
    </citation>
    <scope>NUCLEOTIDE SEQUENCE [LARGE SCALE GENOMIC DNA]</scope>
    <source>
        <strain evidence="2 4">WO-44C</strain>
    </source>
</reference>
<dbReference type="PANTHER" id="PTHR45648:SF22">
    <property type="entry name" value="GDSL LIPASE_ACYLHYDROLASE FAMILY PROTEIN (AFU_ORTHOLOGUE AFUA_4G14700)"/>
    <property type="match status" value="1"/>
</dbReference>
<dbReference type="Proteomes" id="UP000251942">
    <property type="component" value="Unassembled WGS sequence"/>
</dbReference>
<evidence type="ECO:0000313" key="5">
    <source>
        <dbReference type="Proteomes" id="UP000251942"/>
    </source>
</evidence>
<dbReference type="InterPro" id="IPR001087">
    <property type="entry name" value="GDSL"/>
</dbReference>
<dbReference type="PANTHER" id="PTHR45648">
    <property type="entry name" value="GDSL LIPASE/ACYLHYDROLASE FAMILY PROTEIN (AFU_ORTHOLOGUE AFUA_4G14700)"/>
    <property type="match status" value="1"/>
</dbReference>
<dbReference type="InterPro" id="IPR036514">
    <property type="entry name" value="SGNH_hydro_sf"/>
</dbReference>
<dbReference type="Proteomes" id="UP000054698">
    <property type="component" value="Unassembled WGS sequence"/>
</dbReference>
<dbReference type="PATRIC" id="fig|453.4.peg.2590"/>
<keyword evidence="1" id="KW-0378">Hydrolase</keyword>
<dbReference type="SUPFAM" id="SSF52266">
    <property type="entry name" value="SGNH hydrolase"/>
    <property type="match status" value="1"/>
</dbReference>
<dbReference type="GO" id="GO:0004607">
    <property type="term" value="F:phosphatidylcholine-sterol O-acyltransferase activity"/>
    <property type="evidence" value="ECO:0007669"/>
    <property type="project" value="UniProtKB-EC"/>
</dbReference>
<dbReference type="OrthoDB" id="5659842at2"/>
<dbReference type="Gene3D" id="3.40.50.1110">
    <property type="entry name" value="SGNH hydrolase"/>
    <property type="match status" value="1"/>
</dbReference>
<dbReference type="RefSeq" id="WP_058447075.1">
    <property type="nucleotide sequence ID" value="NZ_CAAAHT010000019.1"/>
</dbReference>
<dbReference type="GO" id="GO:0016788">
    <property type="term" value="F:hydrolase activity, acting on ester bonds"/>
    <property type="evidence" value="ECO:0007669"/>
    <property type="project" value="InterPro"/>
</dbReference>
<dbReference type="EC" id="2.3.1.43" evidence="3"/>
<dbReference type="Pfam" id="PF00657">
    <property type="entry name" value="Lipase_GDSL"/>
    <property type="match status" value="1"/>
</dbReference>
<keyword evidence="3" id="KW-0808">Transferase</keyword>
<evidence type="ECO:0000256" key="1">
    <source>
        <dbReference type="ARBA" id="ARBA00022801"/>
    </source>
</evidence>
<proteinExistence type="predicted"/>
<dbReference type="AlphaFoldDB" id="A0A0W0TKC2"/>
<sequence length="355" mass="40938">MKLWKISSFIMMGDSFSAQGTLDRRNLLGFTPMSTLSGLRGRSSLSKFTTGLIWSDHLSAMIAEEFIIEESGAAPAIADNINSHERRVEILVQTGYFLNNDLVINHKGKNFIRNYDEGGLTAHDYSWVPSVNLDCFFNRLILPTLNGVRKKLLAYDEALELSKKHKAETLVIEWSGANDLMAVNTSPSRDYVDLAIKARMENLAQLVRNDYSHFVLFNLPDLSLTPRYQAKKEECEYTRDCSLYFNERLSTACQEFAATHSQCSVDVFDVNSIVTEIYENPEEYGFDIAKRRQSYIQSTDFIIEKSDFSSEREYMFGDDVHLSTYMHAKLAEHFYRKYRLEYYFSTPEMELVNEE</sequence>
<evidence type="ECO:0000313" key="2">
    <source>
        <dbReference type="EMBL" id="KTC96003.1"/>
    </source>
</evidence>
<evidence type="ECO:0000313" key="3">
    <source>
        <dbReference type="EMBL" id="SPX60235.1"/>
    </source>
</evidence>